<evidence type="ECO:0000256" key="2">
    <source>
        <dbReference type="ARBA" id="ARBA00023315"/>
    </source>
</evidence>
<organism evidence="7 8">
    <name type="scientific">Faecalispora sporosphaeroides</name>
    <dbReference type="NCBI Taxonomy" id="1549"/>
    <lineage>
        <taxon>Bacteria</taxon>
        <taxon>Bacillati</taxon>
        <taxon>Bacillota</taxon>
        <taxon>Clostridia</taxon>
        <taxon>Eubacteriales</taxon>
        <taxon>Oscillospiraceae</taxon>
        <taxon>Faecalispora</taxon>
    </lineage>
</organism>
<feature type="active site" evidence="5">
    <location>
        <position position="197"/>
    </location>
</feature>
<dbReference type="FunFam" id="3.30.70.250:FF:000001">
    <property type="entry name" value="Malonyl CoA-acyl carrier protein transacylase"/>
    <property type="match status" value="1"/>
</dbReference>
<dbReference type="Gene3D" id="3.30.70.250">
    <property type="entry name" value="Malonyl-CoA ACP transacylase, ACP-binding"/>
    <property type="match status" value="1"/>
</dbReference>
<dbReference type="RefSeq" id="WP_020073362.1">
    <property type="nucleotide sequence ID" value="NZ_SVNY01000002.1"/>
</dbReference>
<evidence type="ECO:0000256" key="1">
    <source>
        <dbReference type="ARBA" id="ARBA00022679"/>
    </source>
</evidence>
<dbReference type="SMART" id="SM00827">
    <property type="entry name" value="PKS_AT"/>
    <property type="match status" value="1"/>
</dbReference>
<dbReference type="InterPro" id="IPR016035">
    <property type="entry name" value="Acyl_Trfase/lysoPLipase"/>
</dbReference>
<evidence type="ECO:0000256" key="5">
    <source>
        <dbReference type="PIRSR" id="PIRSR000446-1"/>
    </source>
</evidence>
<dbReference type="GO" id="GO:0005829">
    <property type="term" value="C:cytosol"/>
    <property type="evidence" value="ECO:0007669"/>
    <property type="project" value="TreeGrafter"/>
</dbReference>
<protein>
    <recommendedName>
        <fullName evidence="4">Malonyl CoA-acyl carrier protein transacylase</fullName>
        <ecNumber evidence="4">2.3.1.39</ecNumber>
    </recommendedName>
</protein>
<dbReference type="InterPro" id="IPR001227">
    <property type="entry name" value="Ac_transferase_dom_sf"/>
</dbReference>
<dbReference type="Proteomes" id="UP000754750">
    <property type="component" value="Unassembled WGS sequence"/>
</dbReference>
<dbReference type="GO" id="GO:0006633">
    <property type="term" value="P:fatty acid biosynthetic process"/>
    <property type="evidence" value="ECO:0007669"/>
    <property type="project" value="TreeGrafter"/>
</dbReference>
<dbReference type="EC" id="2.3.1.39" evidence="4"/>
<dbReference type="Gene3D" id="3.40.366.10">
    <property type="entry name" value="Malonyl-Coenzyme A Acyl Carrier Protein, domain 2"/>
    <property type="match status" value="1"/>
</dbReference>
<comment type="similarity">
    <text evidence="4">Belongs to the fabD family.</text>
</comment>
<dbReference type="EMBL" id="SVNY01000002">
    <property type="protein sequence ID" value="MBE6832729.1"/>
    <property type="molecule type" value="Genomic_DNA"/>
</dbReference>
<evidence type="ECO:0000259" key="6">
    <source>
        <dbReference type="SMART" id="SM00827"/>
    </source>
</evidence>
<proteinExistence type="inferred from homology"/>
<dbReference type="AlphaFoldDB" id="A0A928KR95"/>
<dbReference type="PANTHER" id="PTHR42681:SF1">
    <property type="entry name" value="MALONYL-COA-ACYL CARRIER PROTEIN TRANSACYLASE, MITOCHONDRIAL"/>
    <property type="match status" value="1"/>
</dbReference>
<dbReference type="PANTHER" id="PTHR42681">
    <property type="entry name" value="MALONYL-COA-ACYL CARRIER PROTEIN TRANSACYLASE, MITOCHONDRIAL"/>
    <property type="match status" value="1"/>
</dbReference>
<dbReference type="SUPFAM" id="SSF52151">
    <property type="entry name" value="FabD/lysophospholipase-like"/>
    <property type="match status" value="1"/>
</dbReference>
<dbReference type="NCBIfam" id="TIGR00128">
    <property type="entry name" value="fabD"/>
    <property type="match status" value="1"/>
</dbReference>
<feature type="domain" description="Malonyl-CoA:ACP transacylase (MAT)" evidence="6">
    <location>
        <begin position="6"/>
        <end position="303"/>
    </location>
</feature>
<sequence>MKLAFLYAGQGNQHVGMGMDLYEQYPEFRRFYDTGAAGFDLKALIQNGPEEELSQTRNTQPCMVAFCSGITALLEREGIVPEMAAGLSLGEYSALTAAGVFDPDTAIALTAFRGKAMETAVGDLPCAMAAILNLNRGDLQKVCEEASALGVVEIANYNCPGQLVIAGEKAAVEKAGELALAAGARRCIPLHLPGPFHSSLMHPAGDALANYFKTISFGDMKFPVIFNTTAKPLQPGESIPALLERQVQSSVYFEDSIRYLEQAGIDTAVEIGPGKVLAGFVRKTTKSIKTYSVEDAQSLRAAIEALKGAAQ</sequence>
<dbReference type="InterPro" id="IPR014043">
    <property type="entry name" value="Acyl_transferase_dom"/>
</dbReference>
<name>A0A928KR95_9FIRM</name>
<dbReference type="PIRSF" id="PIRSF000446">
    <property type="entry name" value="Mct"/>
    <property type="match status" value="1"/>
</dbReference>
<keyword evidence="2 4" id="KW-0012">Acyltransferase</keyword>
<dbReference type="GO" id="GO:0004314">
    <property type="term" value="F:[acyl-carrier-protein] S-malonyltransferase activity"/>
    <property type="evidence" value="ECO:0007669"/>
    <property type="project" value="UniProtKB-EC"/>
</dbReference>
<dbReference type="InterPro" id="IPR004410">
    <property type="entry name" value="Malonyl_CoA-ACP_transAc_FabD"/>
</dbReference>
<accession>A0A928KR95</accession>
<comment type="caution">
    <text evidence="7">The sequence shown here is derived from an EMBL/GenBank/DDBJ whole genome shotgun (WGS) entry which is preliminary data.</text>
</comment>
<dbReference type="InterPro" id="IPR016036">
    <property type="entry name" value="Malonyl_transacylase_ACP-bd"/>
</dbReference>
<comment type="catalytic activity">
    <reaction evidence="3 4">
        <text>holo-[ACP] + malonyl-CoA = malonyl-[ACP] + CoA</text>
        <dbReference type="Rhea" id="RHEA:41792"/>
        <dbReference type="Rhea" id="RHEA-COMP:9623"/>
        <dbReference type="Rhea" id="RHEA-COMP:9685"/>
        <dbReference type="ChEBI" id="CHEBI:57287"/>
        <dbReference type="ChEBI" id="CHEBI:57384"/>
        <dbReference type="ChEBI" id="CHEBI:64479"/>
        <dbReference type="ChEBI" id="CHEBI:78449"/>
        <dbReference type="EC" id="2.3.1.39"/>
    </reaction>
</comment>
<dbReference type="InterPro" id="IPR050858">
    <property type="entry name" value="Mal-CoA-ACP_Trans/PKS_FabD"/>
</dbReference>
<reference evidence="7" key="1">
    <citation type="submission" date="2019-04" db="EMBL/GenBank/DDBJ databases">
        <title>Evolution of Biomass-Degrading Anaerobic Consortia Revealed by Metagenomics.</title>
        <authorList>
            <person name="Peng X."/>
        </authorList>
    </citation>
    <scope>NUCLEOTIDE SEQUENCE</scope>
    <source>
        <strain evidence="7">SIG551</strain>
    </source>
</reference>
<evidence type="ECO:0000313" key="7">
    <source>
        <dbReference type="EMBL" id="MBE6832729.1"/>
    </source>
</evidence>
<evidence type="ECO:0000256" key="4">
    <source>
        <dbReference type="PIRNR" id="PIRNR000446"/>
    </source>
</evidence>
<dbReference type="Pfam" id="PF00698">
    <property type="entry name" value="Acyl_transf_1"/>
    <property type="match status" value="1"/>
</dbReference>
<dbReference type="SUPFAM" id="SSF55048">
    <property type="entry name" value="Probable ACP-binding domain of malonyl-CoA ACP transacylase"/>
    <property type="match status" value="1"/>
</dbReference>
<feature type="active site" evidence="5">
    <location>
        <position position="88"/>
    </location>
</feature>
<keyword evidence="1 4" id="KW-0808">Transferase</keyword>
<dbReference type="InterPro" id="IPR024925">
    <property type="entry name" value="Malonyl_CoA-ACP_transAc"/>
</dbReference>
<evidence type="ECO:0000313" key="8">
    <source>
        <dbReference type="Proteomes" id="UP000754750"/>
    </source>
</evidence>
<gene>
    <name evidence="7" type="primary">fabD</name>
    <name evidence="7" type="ORF">E7512_03985</name>
</gene>
<evidence type="ECO:0000256" key="3">
    <source>
        <dbReference type="ARBA" id="ARBA00048462"/>
    </source>
</evidence>